<keyword evidence="2" id="KW-1185">Reference proteome</keyword>
<gene>
    <name evidence="1" type="ORF">DFJ69_5953</name>
</gene>
<evidence type="ECO:0000313" key="1">
    <source>
        <dbReference type="EMBL" id="REF00418.1"/>
    </source>
</evidence>
<sequence>MPVETVMVIGDHYRELSHGKQLVTASELLARLVSTAPTGLRILVGQGLTESQLTELVRLVDRAGASVALCGPVTPPAVYGPSLGSAAIPALVGRIERIEPDRFVAPLRLDERLDVLDDERREGHLTALVVLEVARHMWVATTEKFLLLPDQRNTWVIGGVPQIRSAFHQHLFPFPARVECRLIERESQGLGQMLSVRVAIHQGGVLAAQVQTDLRLLPKAVAQRFEGLALRKALSRQLTVMDPTGQVAGTGELISPHIRPSVFKGVDR</sequence>
<evidence type="ECO:0000313" key="2">
    <source>
        <dbReference type="Proteomes" id="UP000256661"/>
    </source>
</evidence>
<dbReference type="RefSeq" id="WP_170177829.1">
    <property type="nucleotide sequence ID" value="NZ_QTTT01000001.1"/>
</dbReference>
<name>A0A3D9SXX5_9ACTN</name>
<organism evidence="1 2">
    <name type="scientific">Thermomonospora umbrina</name>
    <dbReference type="NCBI Taxonomy" id="111806"/>
    <lineage>
        <taxon>Bacteria</taxon>
        <taxon>Bacillati</taxon>
        <taxon>Actinomycetota</taxon>
        <taxon>Actinomycetes</taxon>
        <taxon>Streptosporangiales</taxon>
        <taxon>Thermomonosporaceae</taxon>
        <taxon>Thermomonospora</taxon>
    </lineage>
</organism>
<accession>A0A3D9SXX5</accession>
<dbReference type="Proteomes" id="UP000256661">
    <property type="component" value="Unassembled WGS sequence"/>
</dbReference>
<protein>
    <submittedName>
        <fullName evidence="1">A-factor biosynthesis hotdog protein</fullName>
    </submittedName>
</protein>
<dbReference type="AlphaFoldDB" id="A0A3D9SXX5"/>
<proteinExistence type="predicted"/>
<dbReference type="EMBL" id="QTTT01000001">
    <property type="protein sequence ID" value="REF00418.1"/>
    <property type="molecule type" value="Genomic_DNA"/>
</dbReference>
<comment type="caution">
    <text evidence="1">The sequence shown here is derived from an EMBL/GenBank/DDBJ whole genome shotgun (WGS) entry which is preliminary data.</text>
</comment>
<reference evidence="1 2" key="1">
    <citation type="submission" date="2018-08" db="EMBL/GenBank/DDBJ databases">
        <title>Sequencing the genomes of 1000 actinobacteria strains.</title>
        <authorList>
            <person name="Klenk H.-P."/>
        </authorList>
    </citation>
    <scope>NUCLEOTIDE SEQUENCE [LARGE SCALE GENOMIC DNA]</scope>
    <source>
        <strain evidence="1 2">DSM 43927</strain>
    </source>
</reference>